<comment type="caution">
    <text evidence="3">The sequence shown here is derived from an EMBL/GenBank/DDBJ whole genome shotgun (WGS) entry which is preliminary data.</text>
</comment>
<dbReference type="InterPro" id="IPR050267">
    <property type="entry name" value="Anti-sigma-factor_SerPK"/>
</dbReference>
<keyword evidence="3" id="KW-0067">ATP-binding</keyword>
<organism evidence="3 4">
    <name type="scientific">Trebonia kvetii</name>
    <dbReference type="NCBI Taxonomy" id="2480626"/>
    <lineage>
        <taxon>Bacteria</taxon>
        <taxon>Bacillati</taxon>
        <taxon>Actinomycetota</taxon>
        <taxon>Actinomycetes</taxon>
        <taxon>Streptosporangiales</taxon>
        <taxon>Treboniaceae</taxon>
        <taxon>Trebonia</taxon>
    </lineage>
</organism>
<keyword evidence="1" id="KW-0808">Transferase</keyword>
<sequence length="162" mass="17173">MEIQMALYLPRDAVSVPVTRQVLDRCMETLGVTSDTRADIALALSEACANVIQHAARGAEYEVRVGVRNCQCVIEVVSAGSRGGGHGGEHLAGLAVVNGPVPATAEHGRGLKIIDAVADNVQLRPNERRGATVHFEKTLVWLPDAPGRHLLAGDRGRLNPSA</sequence>
<dbReference type="Gene3D" id="3.30.565.10">
    <property type="entry name" value="Histidine kinase-like ATPase, C-terminal domain"/>
    <property type="match status" value="1"/>
</dbReference>
<feature type="domain" description="Histidine kinase/HSP90-like ATPase" evidence="2">
    <location>
        <begin position="11"/>
        <end position="134"/>
    </location>
</feature>
<gene>
    <name evidence="3" type="ORF">EAS64_36305</name>
</gene>
<keyword evidence="4" id="KW-1185">Reference proteome</keyword>
<dbReference type="PANTHER" id="PTHR35526">
    <property type="entry name" value="ANTI-SIGMA-F FACTOR RSBW-RELATED"/>
    <property type="match status" value="1"/>
</dbReference>
<keyword evidence="1" id="KW-0418">Kinase</keyword>
<dbReference type="InterPro" id="IPR003594">
    <property type="entry name" value="HATPase_dom"/>
</dbReference>
<evidence type="ECO:0000256" key="1">
    <source>
        <dbReference type="ARBA" id="ARBA00022527"/>
    </source>
</evidence>
<dbReference type="GO" id="GO:0005524">
    <property type="term" value="F:ATP binding"/>
    <property type="evidence" value="ECO:0007669"/>
    <property type="project" value="UniProtKB-KW"/>
</dbReference>
<evidence type="ECO:0000313" key="4">
    <source>
        <dbReference type="Proteomes" id="UP000460272"/>
    </source>
</evidence>
<accession>A0A6P2BRH8</accession>
<dbReference type="SUPFAM" id="SSF55874">
    <property type="entry name" value="ATPase domain of HSP90 chaperone/DNA topoisomerase II/histidine kinase"/>
    <property type="match status" value="1"/>
</dbReference>
<dbReference type="OrthoDB" id="3185978at2"/>
<dbReference type="GO" id="GO:0004674">
    <property type="term" value="F:protein serine/threonine kinase activity"/>
    <property type="evidence" value="ECO:0007669"/>
    <property type="project" value="UniProtKB-KW"/>
</dbReference>
<dbReference type="InterPro" id="IPR036890">
    <property type="entry name" value="HATPase_C_sf"/>
</dbReference>
<evidence type="ECO:0000313" key="3">
    <source>
        <dbReference type="EMBL" id="TVZ00816.1"/>
    </source>
</evidence>
<dbReference type="Pfam" id="PF13581">
    <property type="entry name" value="HATPase_c_2"/>
    <property type="match status" value="1"/>
</dbReference>
<dbReference type="Proteomes" id="UP000460272">
    <property type="component" value="Unassembled WGS sequence"/>
</dbReference>
<keyword evidence="1" id="KW-0723">Serine/threonine-protein kinase</keyword>
<proteinExistence type="predicted"/>
<dbReference type="PANTHER" id="PTHR35526:SF3">
    <property type="entry name" value="ANTI-SIGMA-F FACTOR RSBW"/>
    <property type="match status" value="1"/>
</dbReference>
<dbReference type="EMBL" id="RPFW01000008">
    <property type="protein sequence ID" value="TVZ00816.1"/>
    <property type="molecule type" value="Genomic_DNA"/>
</dbReference>
<evidence type="ECO:0000259" key="2">
    <source>
        <dbReference type="Pfam" id="PF13581"/>
    </source>
</evidence>
<dbReference type="AlphaFoldDB" id="A0A6P2BRH8"/>
<name>A0A6P2BRH8_9ACTN</name>
<protein>
    <submittedName>
        <fullName evidence="3">ATP-binding protein</fullName>
    </submittedName>
</protein>
<reference evidence="3 4" key="1">
    <citation type="submission" date="2018-11" db="EMBL/GenBank/DDBJ databases">
        <title>Trebonia kvetii gen.nov., sp.nov., a novel acidophilic actinobacterium, and proposal of the new actinobacterial family Treboniaceae fam. nov.</title>
        <authorList>
            <person name="Rapoport D."/>
            <person name="Sagova-Mareckova M."/>
            <person name="Sedlacek I."/>
            <person name="Provaznik J."/>
            <person name="Kralova S."/>
            <person name="Pavlinic D."/>
            <person name="Benes V."/>
            <person name="Kopecky J."/>
        </authorList>
    </citation>
    <scope>NUCLEOTIDE SEQUENCE [LARGE SCALE GENOMIC DNA]</scope>
    <source>
        <strain evidence="3 4">15Tr583</strain>
    </source>
</reference>
<dbReference type="CDD" id="cd16936">
    <property type="entry name" value="HATPase_RsbW-like"/>
    <property type="match status" value="1"/>
</dbReference>
<keyword evidence="3" id="KW-0547">Nucleotide-binding</keyword>